<dbReference type="GO" id="GO:0008270">
    <property type="term" value="F:zinc ion binding"/>
    <property type="evidence" value="ECO:0007669"/>
    <property type="project" value="UniProtKB-KW"/>
</dbReference>
<dbReference type="PANTHER" id="PTHR40626">
    <property type="entry name" value="MIP31509P"/>
    <property type="match status" value="1"/>
</dbReference>
<dbReference type="GO" id="GO:0000981">
    <property type="term" value="F:DNA-binding transcription factor activity, RNA polymerase II-specific"/>
    <property type="evidence" value="ECO:0007669"/>
    <property type="project" value="InterPro"/>
</dbReference>
<evidence type="ECO:0000256" key="1">
    <source>
        <dbReference type="ARBA" id="ARBA00004123"/>
    </source>
</evidence>
<evidence type="ECO:0000313" key="10">
    <source>
        <dbReference type="EMBL" id="KAJ7343066.1"/>
    </source>
</evidence>
<evidence type="ECO:0000256" key="5">
    <source>
        <dbReference type="ARBA" id="ARBA00022833"/>
    </source>
</evidence>
<reference evidence="10" key="1">
    <citation type="submission" date="2023-03" db="EMBL/GenBank/DDBJ databases">
        <title>Massive genome expansion in bonnet fungi (Mycena s.s.) driven by repeated elements and novel gene families across ecological guilds.</title>
        <authorList>
            <consortium name="Lawrence Berkeley National Laboratory"/>
            <person name="Harder C.B."/>
            <person name="Miyauchi S."/>
            <person name="Viragh M."/>
            <person name="Kuo A."/>
            <person name="Thoen E."/>
            <person name="Andreopoulos B."/>
            <person name="Lu D."/>
            <person name="Skrede I."/>
            <person name="Drula E."/>
            <person name="Henrissat B."/>
            <person name="Morin E."/>
            <person name="Kohler A."/>
            <person name="Barry K."/>
            <person name="LaButti K."/>
            <person name="Morin E."/>
            <person name="Salamov A."/>
            <person name="Lipzen A."/>
            <person name="Mereny Z."/>
            <person name="Hegedus B."/>
            <person name="Baldrian P."/>
            <person name="Stursova M."/>
            <person name="Weitz H."/>
            <person name="Taylor A."/>
            <person name="Grigoriev I.V."/>
            <person name="Nagy L.G."/>
            <person name="Martin F."/>
            <person name="Kauserud H."/>
        </authorList>
    </citation>
    <scope>NUCLEOTIDE SEQUENCE</scope>
    <source>
        <strain evidence="10">CBHHK002</strain>
    </source>
</reference>
<gene>
    <name evidence="10" type="ORF">DFH08DRAFT_238264</name>
</gene>
<dbReference type="Proteomes" id="UP001218218">
    <property type="component" value="Unassembled WGS sequence"/>
</dbReference>
<keyword evidence="11" id="KW-1185">Reference proteome</keyword>
<evidence type="ECO:0000256" key="8">
    <source>
        <dbReference type="SAM" id="MobiDB-lite"/>
    </source>
</evidence>
<dbReference type="PANTHER" id="PTHR40626:SF32">
    <property type="entry name" value="ZINC FINGER PROTEIN RST2"/>
    <property type="match status" value="1"/>
</dbReference>
<keyword evidence="4 7" id="KW-0863">Zinc-finger</keyword>
<feature type="compositionally biased region" description="Basic and acidic residues" evidence="8">
    <location>
        <begin position="97"/>
        <end position="106"/>
    </location>
</feature>
<feature type="domain" description="C2H2-type" evidence="9">
    <location>
        <begin position="48"/>
        <end position="66"/>
    </location>
</feature>
<dbReference type="GO" id="GO:0000978">
    <property type="term" value="F:RNA polymerase II cis-regulatory region sequence-specific DNA binding"/>
    <property type="evidence" value="ECO:0007669"/>
    <property type="project" value="InterPro"/>
</dbReference>
<dbReference type="GO" id="GO:0000785">
    <property type="term" value="C:chromatin"/>
    <property type="evidence" value="ECO:0007669"/>
    <property type="project" value="TreeGrafter"/>
</dbReference>
<evidence type="ECO:0000259" key="9">
    <source>
        <dbReference type="PROSITE" id="PS50157"/>
    </source>
</evidence>
<accession>A0AAD7EPT7</accession>
<dbReference type="InterPro" id="IPR013087">
    <property type="entry name" value="Znf_C2H2_type"/>
</dbReference>
<evidence type="ECO:0000313" key="11">
    <source>
        <dbReference type="Proteomes" id="UP001218218"/>
    </source>
</evidence>
<keyword evidence="3" id="KW-0677">Repeat</keyword>
<evidence type="ECO:0000256" key="4">
    <source>
        <dbReference type="ARBA" id="ARBA00022771"/>
    </source>
</evidence>
<dbReference type="GO" id="GO:0005634">
    <property type="term" value="C:nucleus"/>
    <property type="evidence" value="ECO:0007669"/>
    <property type="project" value="UniProtKB-SubCell"/>
</dbReference>
<evidence type="ECO:0000256" key="7">
    <source>
        <dbReference type="PROSITE-ProRule" id="PRU00042"/>
    </source>
</evidence>
<sequence length="180" mass="19900">MTLLDTAGTRETPPAMPLRRRCEWAAAVRVSSSGEGAGFGFGLRRILFSRSEHLARHIRRHTGERPFTSHCFKQISRLDNFHRHAQAVHADNGSEQAPEHEAREGDWGGEARAGGGFVAWSGDGRGMAQRLGTSTGYEGAATANPGYVDINMDEFPLPFPSNALHQRKRQWHLPPPPPLR</sequence>
<evidence type="ECO:0000256" key="6">
    <source>
        <dbReference type="ARBA" id="ARBA00023242"/>
    </source>
</evidence>
<dbReference type="EMBL" id="JARIHO010000024">
    <property type="protein sequence ID" value="KAJ7343066.1"/>
    <property type="molecule type" value="Genomic_DNA"/>
</dbReference>
<organism evidence="10 11">
    <name type="scientific">Mycena albidolilacea</name>
    <dbReference type="NCBI Taxonomy" id="1033008"/>
    <lineage>
        <taxon>Eukaryota</taxon>
        <taxon>Fungi</taxon>
        <taxon>Dikarya</taxon>
        <taxon>Basidiomycota</taxon>
        <taxon>Agaricomycotina</taxon>
        <taxon>Agaricomycetes</taxon>
        <taxon>Agaricomycetidae</taxon>
        <taxon>Agaricales</taxon>
        <taxon>Marasmiineae</taxon>
        <taxon>Mycenaceae</taxon>
        <taxon>Mycena</taxon>
    </lineage>
</organism>
<evidence type="ECO:0000256" key="2">
    <source>
        <dbReference type="ARBA" id="ARBA00022723"/>
    </source>
</evidence>
<keyword evidence="5" id="KW-0862">Zinc</keyword>
<comment type="subcellular location">
    <subcellularLocation>
        <location evidence="1">Nucleus</location>
    </subcellularLocation>
</comment>
<keyword evidence="2" id="KW-0479">Metal-binding</keyword>
<comment type="caution">
    <text evidence="10">The sequence shown here is derived from an EMBL/GenBank/DDBJ whole genome shotgun (WGS) entry which is preliminary data.</text>
</comment>
<dbReference type="InterPro" id="IPR051059">
    <property type="entry name" value="VerF-like"/>
</dbReference>
<keyword evidence="6" id="KW-0539">Nucleus</keyword>
<dbReference type="AlphaFoldDB" id="A0AAD7EPT7"/>
<feature type="region of interest" description="Disordered" evidence="8">
    <location>
        <begin position="89"/>
        <end position="109"/>
    </location>
</feature>
<dbReference type="Gene3D" id="3.30.160.60">
    <property type="entry name" value="Classic Zinc Finger"/>
    <property type="match status" value="1"/>
</dbReference>
<protein>
    <recommendedName>
        <fullName evidence="9">C2H2-type domain-containing protein</fullName>
    </recommendedName>
</protein>
<evidence type="ECO:0000256" key="3">
    <source>
        <dbReference type="ARBA" id="ARBA00022737"/>
    </source>
</evidence>
<name>A0AAD7EPT7_9AGAR</name>
<dbReference type="InterPro" id="IPR036236">
    <property type="entry name" value="Znf_C2H2_sf"/>
</dbReference>
<dbReference type="PROSITE" id="PS50157">
    <property type="entry name" value="ZINC_FINGER_C2H2_2"/>
    <property type="match status" value="1"/>
</dbReference>
<dbReference type="SUPFAM" id="SSF57667">
    <property type="entry name" value="beta-beta-alpha zinc fingers"/>
    <property type="match status" value="1"/>
</dbReference>
<proteinExistence type="predicted"/>